<sequence length="87" mass="10047">MYLTRKEVAAKLKISPATIYNLMKSGELPQPIRWSRTVLRWPLREIEEYEQRALDARKVIPRQPPKPIGRPRKHPIVGPEAGQSAVH</sequence>
<evidence type="ECO:0000259" key="2">
    <source>
        <dbReference type="Pfam" id="PF12728"/>
    </source>
</evidence>
<gene>
    <name evidence="3" type="ORF">FIM25_15605</name>
</gene>
<dbReference type="Gene3D" id="1.10.238.160">
    <property type="match status" value="1"/>
</dbReference>
<dbReference type="EMBL" id="VDMB01000034">
    <property type="protein sequence ID" value="TYT73337.1"/>
    <property type="molecule type" value="Genomic_DNA"/>
</dbReference>
<dbReference type="Pfam" id="PF12728">
    <property type="entry name" value="HTH_17"/>
    <property type="match status" value="1"/>
</dbReference>
<organism evidence="3 4">
    <name type="scientific">Desulfobotulus mexicanus</name>
    <dbReference type="NCBI Taxonomy" id="2586642"/>
    <lineage>
        <taxon>Bacteria</taxon>
        <taxon>Pseudomonadati</taxon>
        <taxon>Thermodesulfobacteriota</taxon>
        <taxon>Desulfobacteria</taxon>
        <taxon>Desulfobacterales</taxon>
        <taxon>Desulfobacteraceae</taxon>
        <taxon>Desulfobotulus</taxon>
    </lineage>
</organism>
<dbReference type="RefSeq" id="WP_139450788.1">
    <property type="nucleotide sequence ID" value="NZ_VDMB01000034.1"/>
</dbReference>
<feature type="domain" description="Helix-turn-helix" evidence="2">
    <location>
        <begin position="2"/>
        <end position="51"/>
    </location>
</feature>
<name>A0A5S5MC83_9BACT</name>
<reference evidence="3 4" key="1">
    <citation type="submission" date="2019-06" db="EMBL/GenBank/DDBJ databases">
        <title>Desulfobotulus mexicanus sp. nov., a novel sulfate-reducing bacterium isolated from the sediment of an alkaline crater lake in Mexico.</title>
        <authorList>
            <person name="Hirschler-Rea A."/>
        </authorList>
    </citation>
    <scope>NUCLEOTIDE SEQUENCE [LARGE SCALE GENOMIC DNA]</scope>
    <source>
        <strain evidence="3 4">PAR22N</strain>
    </source>
</reference>
<accession>A0A5S5MC83</accession>
<proteinExistence type="predicted"/>
<dbReference type="Proteomes" id="UP000321899">
    <property type="component" value="Unassembled WGS sequence"/>
</dbReference>
<dbReference type="InterPro" id="IPR041657">
    <property type="entry name" value="HTH_17"/>
</dbReference>
<protein>
    <submittedName>
        <fullName evidence="3">Helix-turn-helix domain-containing protein</fullName>
    </submittedName>
</protein>
<dbReference type="AlphaFoldDB" id="A0A5S5MC83"/>
<keyword evidence="4" id="KW-1185">Reference proteome</keyword>
<evidence type="ECO:0000313" key="4">
    <source>
        <dbReference type="Proteomes" id="UP000321899"/>
    </source>
</evidence>
<comment type="caution">
    <text evidence="3">The sequence shown here is derived from an EMBL/GenBank/DDBJ whole genome shotgun (WGS) entry which is preliminary data.</text>
</comment>
<dbReference type="OrthoDB" id="5298532at2"/>
<dbReference type="InterPro" id="IPR009061">
    <property type="entry name" value="DNA-bd_dom_put_sf"/>
</dbReference>
<evidence type="ECO:0000313" key="3">
    <source>
        <dbReference type="EMBL" id="TYT73337.1"/>
    </source>
</evidence>
<evidence type="ECO:0000256" key="1">
    <source>
        <dbReference type="SAM" id="MobiDB-lite"/>
    </source>
</evidence>
<dbReference type="SUPFAM" id="SSF46955">
    <property type="entry name" value="Putative DNA-binding domain"/>
    <property type="match status" value="1"/>
</dbReference>
<feature type="region of interest" description="Disordered" evidence="1">
    <location>
        <begin position="57"/>
        <end position="87"/>
    </location>
</feature>